<dbReference type="Proteomes" id="UP001476950">
    <property type="component" value="Unassembled WGS sequence"/>
</dbReference>
<comment type="caution">
    <text evidence="7">The sequence shown here is derived from an EMBL/GenBank/DDBJ whole genome shotgun (WGS) entry which is preliminary data.</text>
</comment>
<feature type="transmembrane region" description="Helical" evidence="6">
    <location>
        <begin position="253"/>
        <end position="274"/>
    </location>
</feature>
<feature type="transmembrane region" description="Helical" evidence="6">
    <location>
        <begin position="194"/>
        <end position="212"/>
    </location>
</feature>
<protein>
    <submittedName>
        <fullName evidence="7">TIGR00297 family protein</fullName>
    </submittedName>
</protein>
<evidence type="ECO:0000313" key="7">
    <source>
        <dbReference type="EMBL" id="MEP1062313.1"/>
    </source>
</evidence>
<feature type="transmembrane region" description="Helical" evidence="6">
    <location>
        <begin position="112"/>
        <end position="133"/>
    </location>
</feature>
<keyword evidence="5 6" id="KW-0472">Membrane</keyword>
<dbReference type="PANTHER" id="PTHR13353:SF5">
    <property type="entry name" value="TRANSMEMBRANE PROTEIN 19"/>
    <property type="match status" value="1"/>
</dbReference>
<sequence length="279" mass="29445">MLPLLSTLSILHLLAFTPYPSSLLTPWFIAVALNTVLLAIVWFLPKKLLTLAGIIHAWILGVLVWVSLGWQGYAVVVFYFLVGSGITRVGMAQKEAAGIAEKRSGARGPENVWGSALTGALCAIGSLLVPLFLPTAESQWLVPLLLLGYVASFSTKLADTCSSEIGKAYGQRTFLITTLQPVPRGTEGAVSLEGTLAGVAASVALALVSWGVGLIPLWQVAICVVAAFIGTNVESVIGATLQSRFAWLTNEIVNILNTLVGAIAAVLLVEGLRISRLVL</sequence>
<dbReference type="InterPro" id="IPR002794">
    <property type="entry name" value="DUF92_TMEM19"/>
</dbReference>
<evidence type="ECO:0000256" key="3">
    <source>
        <dbReference type="ARBA" id="ARBA00022692"/>
    </source>
</evidence>
<feature type="transmembrane region" description="Helical" evidence="6">
    <location>
        <begin position="48"/>
        <end position="66"/>
    </location>
</feature>
<keyword evidence="3 6" id="KW-0812">Transmembrane</keyword>
<dbReference type="Pfam" id="PF01940">
    <property type="entry name" value="DUF92"/>
    <property type="match status" value="1"/>
</dbReference>
<keyword evidence="8" id="KW-1185">Reference proteome</keyword>
<proteinExistence type="inferred from homology"/>
<comment type="similarity">
    <text evidence="2">Belongs to the TMEM19 family.</text>
</comment>
<evidence type="ECO:0000256" key="1">
    <source>
        <dbReference type="ARBA" id="ARBA00004141"/>
    </source>
</evidence>
<evidence type="ECO:0000256" key="6">
    <source>
        <dbReference type="SAM" id="Phobius"/>
    </source>
</evidence>
<dbReference type="RefSeq" id="WP_190446831.1">
    <property type="nucleotide sequence ID" value="NZ_JAMPLM010000061.1"/>
</dbReference>
<feature type="transmembrane region" description="Helical" evidence="6">
    <location>
        <begin position="72"/>
        <end position="91"/>
    </location>
</feature>
<evidence type="ECO:0000313" key="8">
    <source>
        <dbReference type="Proteomes" id="UP001476950"/>
    </source>
</evidence>
<organism evidence="7 8">
    <name type="scientific">Stenomitos frigidus AS-A4</name>
    <dbReference type="NCBI Taxonomy" id="2933935"/>
    <lineage>
        <taxon>Bacteria</taxon>
        <taxon>Bacillati</taxon>
        <taxon>Cyanobacteriota</taxon>
        <taxon>Cyanophyceae</taxon>
        <taxon>Leptolyngbyales</taxon>
        <taxon>Leptolyngbyaceae</taxon>
        <taxon>Stenomitos</taxon>
    </lineage>
</organism>
<evidence type="ECO:0000256" key="2">
    <source>
        <dbReference type="ARBA" id="ARBA00009012"/>
    </source>
</evidence>
<feature type="transmembrane region" description="Helical" evidence="6">
    <location>
        <begin position="218"/>
        <end position="241"/>
    </location>
</feature>
<feature type="transmembrane region" description="Helical" evidence="6">
    <location>
        <begin position="25"/>
        <end position="43"/>
    </location>
</feature>
<dbReference type="EMBL" id="JAMPLM010000061">
    <property type="protein sequence ID" value="MEP1062313.1"/>
    <property type="molecule type" value="Genomic_DNA"/>
</dbReference>
<keyword evidence="4 6" id="KW-1133">Transmembrane helix</keyword>
<reference evidence="7 8" key="1">
    <citation type="submission" date="2022-04" db="EMBL/GenBank/DDBJ databases">
        <title>Positive selection, recombination, and allopatry shape intraspecific diversity of widespread and dominant cyanobacteria.</title>
        <authorList>
            <person name="Wei J."/>
            <person name="Shu W."/>
            <person name="Hu C."/>
        </authorList>
    </citation>
    <scope>NUCLEOTIDE SEQUENCE [LARGE SCALE GENOMIC DNA]</scope>
    <source>
        <strain evidence="7 8">AS-A4</strain>
    </source>
</reference>
<comment type="subcellular location">
    <subcellularLocation>
        <location evidence="1">Membrane</location>
        <topology evidence="1">Multi-pass membrane protein</topology>
    </subcellularLocation>
</comment>
<accession>A0ABV0KSU7</accession>
<dbReference type="PANTHER" id="PTHR13353">
    <property type="entry name" value="TRANSMEMBRANE PROTEIN 19"/>
    <property type="match status" value="1"/>
</dbReference>
<evidence type="ECO:0000256" key="5">
    <source>
        <dbReference type="ARBA" id="ARBA00023136"/>
    </source>
</evidence>
<name>A0ABV0KSU7_9CYAN</name>
<dbReference type="NCBIfam" id="TIGR00297">
    <property type="entry name" value="TIGR00297 family protein"/>
    <property type="match status" value="1"/>
</dbReference>
<evidence type="ECO:0000256" key="4">
    <source>
        <dbReference type="ARBA" id="ARBA00022989"/>
    </source>
</evidence>
<gene>
    <name evidence="7" type="ORF">NDI38_28475</name>
</gene>